<dbReference type="PROSITE" id="PS50011">
    <property type="entry name" value="PROTEIN_KINASE_DOM"/>
    <property type="match status" value="1"/>
</dbReference>
<dbReference type="FunFam" id="1.10.510.10:FF:001633">
    <property type="entry name" value="CAMK family protein kinase"/>
    <property type="match status" value="1"/>
</dbReference>
<feature type="region of interest" description="Disordered" evidence="3">
    <location>
        <begin position="348"/>
        <end position="367"/>
    </location>
</feature>
<reference evidence="5" key="2">
    <citation type="journal article" date="2007" name="Science">
        <title>Draft genome sequence of the sexually transmitted pathogen Trichomonas vaginalis.</title>
        <authorList>
            <person name="Carlton J.M."/>
            <person name="Hirt R.P."/>
            <person name="Silva J.C."/>
            <person name="Delcher A.L."/>
            <person name="Schatz M."/>
            <person name="Zhao Q."/>
            <person name="Wortman J.R."/>
            <person name="Bidwell S.L."/>
            <person name="Alsmark U.C.M."/>
            <person name="Besteiro S."/>
            <person name="Sicheritz-Ponten T."/>
            <person name="Noel C.J."/>
            <person name="Dacks J.B."/>
            <person name="Foster P.G."/>
            <person name="Simillion C."/>
            <person name="Van de Peer Y."/>
            <person name="Miranda-Saavedra D."/>
            <person name="Barton G.J."/>
            <person name="Westrop G.D."/>
            <person name="Mueller S."/>
            <person name="Dessi D."/>
            <person name="Fiori P.L."/>
            <person name="Ren Q."/>
            <person name="Paulsen I."/>
            <person name="Zhang H."/>
            <person name="Bastida-Corcuera F.D."/>
            <person name="Simoes-Barbosa A."/>
            <person name="Brown M.T."/>
            <person name="Hayes R.D."/>
            <person name="Mukherjee M."/>
            <person name="Okumura C.Y."/>
            <person name="Schneider R."/>
            <person name="Smith A.J."/>
            <person name="Vanacova S."/>
            <person name="Villalvazo M."/>
            <person name="Haas B.J."/>
            <person name="Pertea M."/>
            <person name="Feldblyum T.V."/>
            <person name="Utterback T.R."/>
            <person name="Shu C.L."/>
            <person name="Osoegawa K."/>
            <person name="de Jong P.J."/>
            <person name="Hrdy I."/>
            <person name="Horvathova L."/>
            <person name="Zubacova Z."/>
            <person name="Dolezal P."/>
            <person name="Malik S.B."/>
            <person name="Logsdon J.M. Jr."/>
            <person name="Henze K."/>
            <person name="Gupta A."/>
            <person name="Wang C.C."/>
            <person name="Dunne R.L."/>
            <person name="Upcroft J.A."/>
            <person name="Upcroft P."/>
            <person name="White O."/>
            <person name="Salzberg S.L."/>
            <person name="Tang P."/>
            <person name="Chiu C.-H."/>
            <person name="Lee Y.-S."/>
            <person name="Embley T.M."/>
            <person name="Coombs G.H."/>
            <person name="Mottram J.C."/>
            <person name="Tachezy J."/>
            <person name="Fraser-Liggett C.M."/>
            <person name="Johnson P.J."/>
        </authorList>
    </citation>
    <scope>NUCLEOTIDE SEQUENCE [LARGE SCALE GENOMIC DNA]</scope>
    <source>
        <strain evidence="5">G3</strain>
    </source>
</reference>
<dbReference type="GO" id="GO:0004674">
    <property type="term" value="F:protein serine/threonine kinase activity"/>
    <property type="evidence" value="ECO:0000318"/>
    <property type="project" value="GO_Central"/>
</dbReference>
<dbReference type="InterPro" id="IPR011009">
    <property type="entry name" value="Kinase-like_dom_sf"/>
</dbReference>
<reference evidence="5" key="1">
    <citation type="submission" date="2006-10" db="EMBL/GenBank/DDBJ databases">
        <authorList>
            <person name="Amadeo P."/>
            <person name="Zhao Q."/>
            <person name="Wortman J."/>
            <person name="Fraser-Liggett C."/>
            <person name="Carlton J."/>
        </authorList>
    </citation>
    <scope>NUCLEOTIDE SEQUENCE</scope>
    <source>
        <strain evidence="5">G3</strain>
    </source>
</reference>
<dbReference type="RefSeq" id="XP_001580299.1">
    <property type="nucleotide sequence ID" value="XM_001580249.1"/>
</dbReference>
<dbReference type="PANTHER" id="PTHR24346">
    <property type="entry name" value="MAP/MICROTUBULE AFFINITY-REGULATING KINASE"/>
    <property type="match status" value="1"/>
</dbReference>
<sequence>MNDPPILNHPILGEIVVLGKIARGGYASIWNAYCVEMKTHVCLKIDEKRKAETENEFRMMKLLNHPLTCQFYGEFKSGDNVGAVLEFIEGSTILDFINKNGVIKENYARYLFAELVSIIQHLHCELGMIHQDLKCENIIIDTHNNLHLIDFGFAHLDSDNLPLSYSGFGTPGYIPPEVIKGNRYTFSSDIFSIGVLLYSMLVGRLPFSGTNSAEIFHHTVTDPVNYPETISDDVIDLLDSLLDKDPIKRPNISQILLHNWLNPIIRGIKLIPSFEGLRKLDKYPDGKLDQEVLNLFNDYGYSVENLLYDINHHIDTKLVAYYLFLRNIQISNQLSNIQITLFIHQSSHSPKSTREGLSKSTPGFEHQNQAKIVQPNLSLKIKNQAPQIIQPNAVRKPNIPKAKK</sequence>
<dbReference type="Proteomes" id="UP000001542">
    <property type="component" value="Unassembled WGS sequence"/>
</dbReference>
<name>A2DJU9_TRIV3</name>
<dbReference type="PANTHER" id="PTHR24346:SF75">
    <property type="entry name" value="AURORA KINASE"/>
    <property type="match status" value="1"/>
</dbReference>
<dbReference type="PROSITE" id="PS00108">
    <property type="entry name" value="PROTEIN_KINASE_ST"/>
    <property type="match status" value="1"/>
</dbReference>
<dbReference type="eggNOG" id="KOG0586">
    <property type="taxonomic scope" value="Eukaryota"/>
</dbReference>
<dbReference type="AlphaFoldDB" id="A2DJU9"/>
<dbReference type="EMBL" id="DS113209">
    <property type="protein sequence ID" value="EAY19313.1"/>
    <property type="molecule type" value="Genomic_DNA"/>
</dbReference>
<feature type="domain" description="Protein kinase" evidence="4">
    <location>
        <begin position="15"/>
        <end position="261"/>
    </location>
</feature>
<gene>
    <name evidence="5" type="ORF">TVAG_452270</name>
</gene>
<evidence type="ECO:0000259" key="4">
    <source>
        <dbReference type="PROSITE" id="PS50011"/>
    </source>
</evidence>
<keyword evidence="6" id="KW-1185">Reference proteome</keyword>
<dbReference type="GO" id="GO:0005524">
    <property type="term" value="F:ATP binding"/>
    <property type="evidence" value="ECO:0007669"/>
    <property type="project" value="UniProtKB-KW"/>
</dbReference>
<dbReference type="SMR" id="A2DJU9"/>
<dbReference type="SUPFAM" id="SSF56112">
    <property type="entry name" value="Protein kinase-like (PK-like)"/>
    <property type="match status" value="1"/>
</dbReference>
<feature type="compositionally biased region" description="Polar residues" evidence="3">
    <location>
        <begin position="358"/>
        <end position="367"/>
    </location>
</feature>
<evidence type="ECO:0000256" key="3">
    <source>
        <dbReference type="SAM" id="MobiDB-lite"/>
    </source>
</evidence>
<evidence type="ECO:0000313" key="5">
    <source>
        <dbReference type="EMBL" id="EAY19313.1"/>
    </source>
</evidence>
<keyword evidence="1" id="KW-0547">Nucleotide-binding</keyword>
<proteinExistence type="predicted"/>
<dbReference type="VEuPathDB" id="TrichDB:TVAGG3_0290290"/>
<keyword evidence="5" id="KW-0808">Transferase</keyword>
<evidence type="ECO:0000256" key="2">
    <source>
        <dbReference type="ARBA" id="ARBA00022840"/>
    </source>
</evidence>
<dbReference type="OrthoDB" id="2439369at2759"/>
<organism evidence="5 6">
    <name type="scientific">Trichomonas vaginalis (strain ATCC PRA-98 / G3)</name>
    <dbReference type="NCBI Taxonomy" id="412133"/>
    <lineage>
        <taxon>Eukaryota</taxon>
        <taxon>Metamonada</taxon>
        <taxon>Parabasalia</taxon>
        <taxon>Trichomonadida</taxon>
        <taxon>Trichomonadidae</taxon>
        <taxon>Trichomonas</taxon>
    </lineage>
</organism>
<dbReference type="InterPro" id="IPR008271">
    <property type="entry name" value="Ser/Thr_kinase_AS"/>
</dbReference>
<dbReference type="Gene3D" id="1.10.510.10">
    <property type="entry name" value="Transferase(Phosphotransferase) domain 1"/>
    <property type="match status" value="1"/>
</dbReference>
<dbReference type="KEGG" id="tva:5464838"/>
<dbReference type="SMART" id="SM00220">
    <property type="entry name" value="S_TKc"/>
    <property type="match status" value="1"/>
</dbReference>
<dbReference type="InterPro" id="IPR000719">
    <property type="entry name" value="Prot_kinase_dom"/>
</dbReference>
<evidence type="ECO:0000313" key="6">
    <source>
        <dbReference type="Proteomes" id="UP000001542"/>
    </source>
</evidence>
<keyword evidence="5" id="KW-0418">Kinase</keyword>
<dbReference type="InParanoid" id="A2DJU9"/>
<evidence type="ECO:0000256" key="1">
    <source>
        <dbReference type="ARBA" id="ARBA00022741"/>
    </source>
</evidence>
<dbReference type="Pfam" id="PF00069">
    <property type="entry name" value="Pkinase"/>
    <property type="match status" value="1"/>
</dbReference>
<dbReference type="VEuPathDB" id="TrichDB:TVAG_452270"/>
<keyword evidence="2" id="KW-0067">ATP-binding</keyword>
<protein>
    <submittedName>
        <fullName evidence="5">AGC family protein kinase</fullName>
    </submittedName>
</protein>
<accession>A2DJU9</accession>